<gene>
    <name evidence="1" type="ORF">SAMN06295937_101180</name>
</gene>
<reference evidence="2" key="1">
    <citation type="submission" date="2017-02" db="EMBL/GenBank/DDBJ databases">
        <authorList>
            <person name="Varghese N."/>
            <person name="Submissions S."/>
        </authorList>
    </citation>
    <scope>NUCLEOTIDE SEQUENCE [LARGE SCALE GENOMIC DNA]</scope>
    <source>
        <strain evidence="2">R11H</strain>
    </source>
</reference>
<proteinExistence type="predicted"/>
<dbReference type="Proteomes" id="UP000190044">
    <property type="component" value="Unassembled WGS sequence"/>
</dbReference>
<accession>A0A1T5CTD7</accession>
<keyword evidence="2" id="KW-1185">Reference proteome</keyword>
<evidence type="ECO:0000313" key="1">
    <source>
        <dbReference type="EMBL" id="SKB62450.1"/>
    </source>
</evidence>
<organism evidence="1 2">
    <name type="scientific">Sphingopyxis flava</name>
    <dbReference type="NCBI Taxonomy" id="1507287"/>
    <lineage>
        <taxon>Bacteria</taxon>
        <taxon>Pseudomonadati</taxon>
        <taxon>Pseudomonadota</taxon>
        <taxon>Alphaproteobacteria</taxon>
        <taxon>Sphingomonadales</taxon>
        <taxon>Sphingomonadaceae</taxon>
        <taxon>Sphingopyxis</taxon>
    </lineage>
</organism>
<evidence type="ECO:0000313" key="2">
    <source>
        <dbReference type="Proteomes" id="UP000190044"/>
    </source>
</evidence>
<protein>
    <submittedName>
        <fullName evidence="1">Uncharacterized protein</fullName>
    </submittedName>
</protein>
<sequence>MTNIAFPTLRIGVLRALQTLKQHYLADPEIFDRQDCPYDIDVRDVLKEILTVEEKIVEKVVEKRVVNDSGAGSRKKAPGLNEEDQEKIATELADLLEQLKDMEEGEGQQGLDQTARLAVFKLKTTIIEKIINLRERVLNIKRIAHFEAVVISVLDDLVKEEDREVFLDRIAPYREDAA</sequence>
<name>A0A1T5CTD7_9SPHN</name>
<dbReference type="AlphaFoldDB" id="A0A1T5CTD7"/>
<dbReference type="EMBL" id="FUYP01000011">
    <property type="protein sequence ID" value="SKB62450.1"/>
    <property type="molecule type" value="Genomic_DNA"/>
</dbReference>
<dbReference type="RefSeq" id="WP_079638685.1">
    <property type="nucleotide sequence ID" value="NZ_FUYP01000011.1"/>
</dbReference>